<reference evidence="2" key="1">
    <citation type="submission" date="2021-02" db="EMBL/GenBank/DDBJ databases">
        <authorList>
            <person name="Palmer J.M."/>
        </authorList>
    </citation>
    <scope>NUCLEOTIDE SEQUENCE</scope>
    <source>
        <strain evidence="2">SCRP734</strain>
    </source>
</reference>
<name>A0A8T1VET9_9STRA</name>
<feature type="compositionally biased region" description="Basic residues" evidence="1">
    <location>
        <begin position="21"/>
        <end position="33"/>
    </location>
</feature>
<dbReference type="OrthoDB" id="103031at2759"/>
<feature type="compositionally biased region" description="Basic residues" evidence="1">
    <location>
        <begin position="1"/>
        <end position="11"/>
    </location>
</feature>
<comment type="caution">
    <text evidence="2">The sequence shown here is derived from an EMBL/GenBank/DDBJ whole genome shotgun (WGS) entry which is preliminary data.</text>
</comment>
<dbReference type="AlphaFoldDB" id="A0A8T1VET9"/>
<organism evidence="2 3">
    <name type="scientific">Phytophthora pseudosyringae</name>
    <dbReference type="NCBI Taxonomy" id="221518"/>
    <lineage>
        <taxon>Eukaryota</taxon>
        <taxon>Sar</taxon>
        <taxon>Stramenopiles</taxon>
        <taxon>Oomycota</taxon>
        <taxon>Peronosporomycetes</taxon>
        <taxon>Peronosporales</taxon>
        <taxon>Peronosporaceae</taxon>
        <taxon>Phytophthora</taxon>
    </lineage>
</organism>
<protein>
    <recommendedName>
        <fullName evidence="4">Ankyrin repeat-containing domain</fullName>
    </recommendedName>
</protein>
<dbReference type="EMBL" id="JAGDFM010000347">
    <property type="protein sequence ID" value="KAG7379476.1"/>
    <property type="molecule type" value="Genomic_DNA"/>
</dbReference>
<evidence type="ECO:0000313" key="3">
    <source>
        <dbReference type="Proteomes" id="UP000694044"/>
    </source>
</evidence>
<sequence length="502" mass="55431">MAVSTSKKKRASSFLQSPAAQKHHRTAPHKSHGALHYERLDGVPFPAKIVALPHILTLIDELLMAPQEAAKAAATTSQAGWLRELLLRFGRSIVNTEMLTVAAADGHEEVVKALLPALACTHYQKNADLHKRILAAVVIAGEKGHLGILKLLLPETKLEIFHEYDSRKLEVVTVIQQAIDKAAGHGHVDVVKFIAQHALEKQYKRTLESSSKALSCAIAGGNSHVTEFLLSLDGFRWNMAHALDMAVTMGQTTLAERLEGTYQNLNEGPDLLVRLAREGYSDGVKYLYQKVHGNTELVHFAFVGAAESDQNDIAGRIPSETIEQAFVVAARHGNIDAVECLRSSHRISSEAVGKAFMGAAECGHLNMMQALQNQQQRYSAEVILQAFSSAAARENLPMLKCVTQLIIDEKHVPRKFRYKAFVDAAQNQWMKALRVLNKTENGNIPLDVLKQAHDVATHVGVKTFIYKLTCAQLFDPNYKGRFDAVVHAMQQWKNVSIDAKQV</sequence>
<evidence type="ECO:0008006" key="4">
    <source>
        <dbReference type="Google" id="ProtNLM"/>
    </source>
</evidence>
<dbReference type="PANTHER" id="PTHR46586:SF3">
    <property type="entry name" value="ANKYRIN REPEAT-CONTAINING PROTEIN"/>
    <property type="match status" value="1"/>
</dbReference>
<evidence type="ECO:0000256" key="1">
    <source>
        <dbReference type="SAM" id="MobiDB-lite"/>
    </source>
</evidence>
<proteinExistence type="predicted"/>
<evidence type="ECO:0000313" key="2">
    <source>
        <dbReference type="EMBL" id="KAG7379476.1"/>
    </source>
</evidence>
<dbReference type="InterPro" id="IPR052050">
    <property type="entry name" value="SecEffector_AnkRepeat"/>
</dbReference>
<gene>
    <name evidence="2" type="ORF">PHYPSEUDO_008550</name>
</gene>
<feature type="region of interest" description="Disordered" evidence="1">
    <location>
        <begin position="1"/>
        <end position="33"/>
    </location>
</feature>
<dbReference type="Proteomes" id="UP000694044">
    <property type="component" value="Unassembled WGS sequence"/>
</dbReference>
<dbReference type="PANTHER" id="PTHR46586">
    <property type="entry name" value="ANKYRIN REPEAT-CONTAINING PROTEIN"/>
    <property type="match status" value="1"/>
</dbReference>
<keyword evidence="3" id="KW-1185">Reference proteome</keyword>
<accession>A0A8T1VET9</accession>